<sequence>MGLAFVLRRGVCASLVLAGFAAGALAQSAVAITEPPTPLLPQSFGEWKVGAAAPSSGTSSVSLATANKAALEEGAPQRSQVADYVRNGHSVHIEAIQFNDRTGAYSAFTLVQRPEMRIGKELGSVDAVGDGAVLFTVGSSLVLISPATSADVASLKPLVQVLPKVSGGKGVAPLLPTFIPSKGLVEGTVRYAVGPSSYAAEGGVLPAQSLGWEKSAEAVTAQFADKRGKETLTILIYPTPTIAGGYAKAIQGAIGSMGPEFANAKVRREGELVMLASGTFSPDEAQRMIENIHMHQQLSFDKDVQPVFHTEVQKTFSLLQGIAVLSGLMMLAAVLLGLFLGGGRAAFRVMRGKPAASEPEFLSLHLDPQNKAPKFGPPQS</sequence>
<dbReference type="AlphaFoldDB" id="A0A7W7ZSD6"/>
<evidence type="ECO:0000313" key="4">
    <source>
        <dbReference type="EMBL" id="MBB5064887.1"/>
    </source>
</evidence>
<evidence type="ECO:0000256" key="2">
    <source>
        <dbReference type="SAM" id="Phobius"/>
    </source>
</evidence>
<gene>
    <name evidence="4" type="ORF">HDF15_003249</name>
</gene>
<comment type="caution">
    <text evidence="4">The sequence shown here is derived from an EMBL/GenBank/DDBJ whole genome shotgun (WGS) entry which is preliminary data.</text>
</comment>
<keyword evidence="3" id="KW-0732">Signal</keyword>
<proteinExistence type="predicted"/>
<feature type="chain" id="PRO_5031389030" evidence="3">
    <location>
        <begin position="27"/>
        <end position="380"/>
    </location>
</feature>
<feature type="signal peptide" evidence="3">
    <location>
        <begin position="1"/>
        <end position="26"/>
    </location>
</feature>
<name>A0A7W7ZSD6_9BACT</name>
<dbReference type="InterPro" id="IPR046534">
    <property type="entry name" value="DUF6599"/>
</dbReference>
<dbReference type="EMBL" id="JACHIO010000013">
    <property type="protein sequence ID" value="MBB5064887.1"/>
    <property type="molecule type" value="Genomic_DNA"/>
</dbReference>
<keyword evidence="2" id="KW-0812">Transmembrane</keyword>
<feature type="transmembrane region" description="Helical" evidence="2">
    <location>
        <begin position="318"/>
        <end position="341"/>
    </location>
</feature>
<evidence type="ECO:0000313" key="5">
    <source>
        <dbReference type="Proteomes" id="UP000584867"/>
    </source>
</evidence>
<keyword evidence="2" id="KW-1133">Transmembrane helix</keyword>
<dbReference type="Pfam" id="PF20244">
    <property type="entry name" value="DUF6599"/>
    <property type="match status" value="1"/>
</dbReference>
<organism evidence="4 5">
    <name type="scientific">Granulicella mallensis</name>
    <dbReference type="NCBI Taxonomy" id="940614"/>
    <lineage>
        <taxon>Bacteria</taxon>
        <taxon>Pseudomonadati</taxon>
        <taxon>Acidobacteriota</taxon>
        <taxon>Terriglobia</taxon>
        <taxon>Terriglobales</taxon>
        <taxon>Acidobacteriaceae</taxon>
        <taxon>Granulicella</taxon>
    </lineage>
</organism>
<evidence type="ECO:0000256" key="3">
    <source>
        <dbReference type="SAM" id="SignalP"/>
    </source>
</evidence>
<protein>
    <submittedName>
        <fullName evidence="4">Uncharacterized protein</fullName>
    </submittedName>
</protein>
<reference evidence="4 5" key="1">
    <citation type="submission" date="2020-08" db="EMBL/GenBank/DDBJ databases">
        <title>Genomic Encyclopedia of Type Strains, Phase IV (KMG-V): Genome sequencing to study the core and pangenomes of soil and plant-associated prokaryotes.</title>
        <authorList>
            <person name="Whitman W."/>
        </authorList>
    </citation>
    <scope>NUCLEOTIDE SEQUENCE [LARGE SCALE GENOMIC DNA]</scope>
    <source>
        <strain evidence="4 5">X5P3</strain>
    </source>
</reference>
<keyword evidence="2" id="KW-0472">Membrane</keyword>
<dbReference type="Proteomes" id="UP000584867">
    <property type="component" value="Unassembled WGS sequence"/>
</dbReference>
<evidence type="ECO:0000256" key="1">
    <source>
        <dbReference type="SAM" id="MobiDB-lite"/>
    </source>
</evidence>
<accession>A0A7W7ZSD6</accession>
<dbReference type="RefSeq" id="WP_184257149.1">
    <property type="nucleotide sequence ID" value="NZ_JACHIO010000013.1"/>
</dbReference>
<feature type="region of interest" description="Disordered" evidence="1">
    <location>
        <begin position="361"/>
        <end position="380"/>
    </location>
</feature>